<proteinExistence type="inferred from homology"/>
<dbReference type="Gene3D" id="3.40.50.1820">
    <property type="entry name" value="alpha/beta hydrolase"/>
    <property type="match status" value="1"/>
</dbReference>
<evidence type="ECO:0000313" key="4">
    <source>
        <dbReference type="EMBL" id="SDK30804.1"/>
    </source>
</evidence>
<dbReference type="RefSeq" id="WP_176797959.1">
    <property type="nucleotide sequence ID" value="NZ_FNFM01000006.1"/>
</dbReference>
<dbReference type="InterPro" id="IPR013094">
    <property type="entry name" value="AB_hydrolase_3"/>
</dbReference>
<sequence length="360" mass="38802">MSKVLEAIPASAQRRAQSAVLLSLLRLPRPLLRRIAGPPTRVDGQELALEVQALLRLQALAGQERMAADTPEKARAGMAQGIEVVRGAGVTGVQVSKRTVSAGSGELPARLYRPEGRTEPSTLLVFYHGGGWVVGDLDTHDELCRFLAKHADIRVLSVDYRLAPEHPFPAAAEDAIDAYQYVLDNAEDLGSSADSIAVGGDSAGGNLAAVVSQHATANGLKSPVLQLLLYPATDASTRRRSRELFGNGFLLTDGDMDWFMDMYQPEVSARSDQRLSVLRNEDLTGLAPTVLITAGFDPLRDEGEEYGRRLSEAGVPVIARRFPDLIHGFANLFGASARLREAMFEIVGELRAGLSLHSGR</sequence>
<feature type="domain" description="Alpha/beta hydrolase fold-3" evidence="3">
    <location>
        <begin position="124"/>
        <end position="330"/>
    </location>
</feature>
<dbReference type="AlphaFoldDB" id="A0A1G9AV85"/>
<dbReference type="FunFam" id="3.40.50.1820:FF:000089">
    <property type="entry name" value="Alpha/beta hydrolase"/>
    <property type="match status" value="1"/>
</dbReference>
<protein>
    <submittedName>
        <fullName evidence="4">Acetyl esterase</fullName>
    </submittedName>
</protein>
<organism evidence="4 5">
    <name type="scientific">Actinopolyspora mzabensis</name>
    <dbReference type="NCBI Taxonomy" id="995066"/>
    <lineage>
        <taxon>Bacteria</taxon>
        <taxon>Bacillati</taxon>
        <taxon>Actinomycetota</taxon>
        <taxon>Actinomycetes</taxon>
        <taxon>Actinopolysporales</taxon>
        <taxon>Actinopolysporaceae</taxon>
        <taxon>Actinopolyspora</taxon>
    </lineage>
</organism>
<keyword evidence="5" id="KW-1185">Reference proteome</keyword>
<keyword evidence="2" id="KW-0378">Hydrolase</keyword>
<evidence type="ECO:0000256" key="2">
    <source>
        <dbReference type="ARBA" id="ARBA00022801"/>
    </source>
</evidence>
<dbReference type="InterPro" id="IPR029058">
    <property type="entry name" value="AB_hydrolase_fold"/>
</dbReference>
<dbReference type="SUPFAM" id="SSF53474">
    <property type="entry name" value="alpha/beta-Hydrolases"/>
    <property type="match status" value="1"/>
</dbReference>
<evidence type="ECO:0000256" key="1">
    <source>
        <dbReference type="ARBA" id="ARBA00010515"/>
    </source>
</evidence>
<gene>
    <name evidence="4" type="ORF">SAMN04487820_106249</name>
</gene>
<evidence type="ECO:0000259" key="3">
    <source>
        <dbReference type="Pfam" id="PF07859"/>
    </source>
</evidence>
<dbReference type="Proteomes" id="UP000199213">
    <property type="component" value="Unassembled WGS sequence"/>
</dbReference>
<dbReference type="EMBL" id="FNFM01000006">
    <property type="protein sequence ID" value="SDK30804.1"/>
    <property type="molecule type" value="Genomic_DNA"/>
</dbReference>
<accession>A0A1G9AV85</accession>
<evidence type="ECO:0000313" key="5">
    <source>
        <dbReference type="Proteomes" id="UP000199213"/>
    </source>
</evidence>
<dbReference type="InterPro" id="IPR050300">
    <property type="entry name" value="GDXG_lipolytic_enzyme"/>
</dbReference>
<reference evidence="5" key="1">
    <citation type="submission" date="2016-10" db="EMBL/GenBank/DDBJ databases">
        <authorList>
            <person name="Varghese N."/>
            <person name="Submissions S."/>
        </authorList>
    </citation>
    <scope>NUCLEOTIDE SEQUENCE [LARGE SCALE GENOMIC DNA]</scope>
    <source>
        <strain evidence="5">DSM 45460</strain>
    </source>
</reference>
<name>A0A1G9AV85_ACTMZ</name>
<dbReference type="GO" id="GO:0016787">
    <property type="term" value="F:hydrolase activity"/>
    <property type="evidence" value="ECO:0007669"/>
    <property type="project" value="UniProtKB-KW"/>
</dbReference>
<comment type="similarity">
    <text evidence="1">Belongs to the 'GDXG' lipolytic enzyme family.</text>
</comment>
<dbReference type="Pfam" id="PF07859">
    <property type="entry name" value="Abhydrolase_3"/>
    <property type="match status" value="1"/>
</dbReference>
<dbReference type="PANTHER" id="PTHR48081:SF8">
    <property type="entry name" value="ALPHA_BETA HYDROLASE FOLD-3 DOMAIN-CONTAINING PROTEIN-RELATED"/>
    <property type="match status" value="1"/>
</dbReference>
<dbReference type="PANTHER" id="PTHR48081">
    <property type="entry name" value="AB HYDROLASE SUPERFAMILY PROTEIN C4A8.06C"/>
    <property type="match status" value="1"/>
</dbReference>